<dbReference type="InterPro" id="IPR015002">
    <property type="entry name" value="T6SS_Tdi1_C"/>
</dbReference>
<organism evidence="3 4">
    <name type="scientific">[Eubacterium] hominis</name>
    <dbReference type="NCBI Taxonomy" id="2764325"/>
    <lineage>
        <taxon>Bacteria</taxon>
        <taxon>Bacillati</taxon>
        <taxon>Bacillota</taxon>
        <taxon>Erysipelotrichia</taxon>
        <taxon>Erysipelotrichales</taxon>
        <taxon>Erysipelotrichaceae</taxon>
        <taxon>Amedibacillus</taxon>
    </lineage>
</organism>
<sequence>MSENVFEGFKKYKDVDEVILEKYKKLLPDEFLEIWKKYGFGTILNGYIKIVNPMDYQDILDASYFAAPVSIPIMVTAFGDIITWEKNTFIKSVKYKNGTLKGIAASFRYFWGDLITSNRFKREIFEFDKYAEALKMKGPLEFDECYGYVPLLGLVGSEEVSNLSKVKIREHILLITELVGRIE</sequence>
<evidence type="ECO:0000259" key="1">
    <source>
        <dbReference type="Pfam" id="PF08887"/>
    </source>
</evidence>
<dbReference type="Proteomes" id="UP000515856">
    <property type="component" value="Chromosome"/>
</dbReference>
<gene>
    <name evidence="3" type="ORF">H9Q80_03260</name>
</gene>
<dbReference type="EMBL" id="CP060636">
    <property type="protein sequence ID" value="QNM12988.1"/>
    <property type="molecule type" value="Genomic_DNA"/>
</dbReference>
<dbReference type="KEGG" id="ehn:H9Q80_03260"/>
<protein>
    <submittedName>
        <fullName evidence="3">DUF1851 domain-containing protein</fullName>
    </submittedName>
</protein>
<dbReference type="Pfam" id="PF08887">
    <property type="entry name" value="GAD-like"/>
    <property type="match status" value="1"/>
</dbReference>
<name>A0A7G9GQA6_9FIRM</name>
<dbReference type="AlphaFoldDB" id="A0A7G9GQA6"/>
<evidence type="ECO:0000313" key="4">
    <source>
        <dbReference type="Proteomes" id="UP000515856"/>
    </source>
</evidence>
<evidence type="ECO:0000259" key="2">
    <source>
        <dbReference type="Pfam" id="PF08906"/>
    </source>
</evidence>
<reference evidence="3 4" key="1">
    <citation type="submission" date="2020-08" db="EMBL/GenBank/DDBJ databases">
        <authorList>
            <person name="Liu C."/>
            <person name="Sun Q."/>
        </authorList>
    </citation>
    <scope>NUCLEOTIDE SEQUENCE [LARGE SCALE GENOMIC DNA]</scope>
    <source>
        <strain evidence="3 4">NSJ-61</strain>
    </source>
</reference>
<dbReference type="RefSeq" id="WP_117455213.1">
    <property type="nucleotide sequence ID" value="NZ_CP060636.1"/>
</dbReference>
<dbReference type="Pfam" id="PF08906">
    <property type="entry name" value="T6SS_Tdi1_C"/>
    <property type="match status" value="1"/>
</dbReference>
<accession>A0A7G9GQA6</accession>
<keyword evidence="4" id="KW-1185">Reference proteome</keyword>
<feature type="domain" description="T6SS immunity protein Tdi1 C-terminal" evidence="2">
    <location>
        <begin position="108"/>
        <end position="178"/>
    </location>
</feature>
<feature type="domain" description="GAD-related" evidence="1">
    <location>
        <begin position="11"/>
        <end position="88"/>
    </location>
</feature>
<evidence type="ECO:0000313" key="3">
    <source>
        <dbReference type="EMBL" id="QNM12988.1"/>
    </source>
</evidence>
<proteinExistence type="predicted"/>
<dbReference type="InterPro" id="IPR014983">
    <property type="entry name" value="GAD-rel"/>
</dbReference>